<comment type="subcellular location">
    <subcellularLocation>
        <location evidence="1">Golgi apparatus membrane</location>
        <topology evidence="1">Peripheral membrane protein</topology>
    </subcellularLocation>
</comment>
<dbReference type="GO" id="GO:0006895">
    <property type="term" value="P:Golgi to endosome transport"/>
    <property type="evidence" value="ECO:0007669"/>
    <property type="project" value="InterPro"/>
</dbReference>
<dbReference type="InParanoid" id="A0A2N3N2E4"/>
<dbReference type="PANTHER" id="PTHR14042">
    <property type="entry name" value="DOPEY-RELATED"/>
    <property type="match status" value="1"/>
</dbReference>
<evidence type="ECO:0000256" key="5">
    <source>
        <dbReference type="ARBA" id="ARBA00023136"/>
    </source>
</evidence>
<dbReference type="PANTHER" id="PTHR14042:SF24">
    <property type="entry name" value="PROTEIN DOPEY-1 HOMOLOG"/>
    <property type="match status" value="1"/>
</dbReference>
<organism evidence="11 12">
    <name type="scientific">Lomentospora prolificans</name>
    <dbReference type="NCBI Taxonomy" id="41688"/>
    <lineage>
        <taxon>Eukaryota</taxon>
        <taxon>Fungi</taxon>
        <taxon>Dikarya</taxon>
        <taxon>Ascomycota</taxon>
        <taxon>Pezizomycotina</taxon>
        <taxon>Sordariomycetes</taxon>
        <taxon>Hypocreomycetidae</taxon>
        <taxon>Microascales</taxon>
        <taxon>Microascaceae</taxon>
        <taxon>Lomentospora</taxon>
    </lineage>
</organism>
<evidence type="ECO:0000256" key="7">
    <source>
        <dbReference type="SAM" id="MobiDB-lite"/>
    </source>
</evidence>
<dbReference type="Pfam" id="PF24597">
    <property type="entry name" value="TPR_DOP1_M"/>
    <property type="match status" value="1"/>
</dbReference>
<feature type="domain" description="DOP1-like middle TPR" evidence="9">
    <location>
        <begin position="386"/>
        <end position="610"/>
    </location>
</feature>
<accession>A0A2N3N2E4</accession>
<dbReference type="InterPro" id="IPR007249">
    <property type="entry name" value="DOP1_N"/>
</dbReference>
<feature type="region of interest" description="Disordered" evidence="7">
    <location>
        <begin position="1"/>
        <end position="38"/>
    </location>
</feature>
<dbReference type="Pfam" id="PF04118">
    <property type="entry name" value="Dopey_N"/>
    <property type="match status" value="1"/>
</dbReference>
<dbReference type="GO" id="GO:0000139">
    <property type="term" value="C:Golgi membrane"/>
    <property type="evidence" value="ECO:0007669"/>
    <property type="project" value="UniProtKB-SubCell"/>
</dbReference>
<feature type="region of interest" description="Disordered" evidence="7">
    <location>
        <begin position="1052"/>
        <end position="1073"/>
    </location>
</feature>
<dbReference type="Pfam" id="PF24598">
    <property type="entry name" value="DOP1_C"/>
    <property type="match status" value="1"/>
</dbReference>
<dbReference type="InterPro" id="IPR056457">
    <property type="entry name" value="DOP1_C"/>
</dbReference>
<dbReference type="FunCoup" id="A0A2N3N2E4">
    <property type="interactions" value="116"/>
</dbReference>
<gene>
    <name evidence="11" type="ORF">jhhlp_007347</name>
</gene>
<comment type="similarity">
    <text evidence="6">Belongs to the DOP1 family.</text>
</comment>
<dbReference type="InterPro" id="IPR040314">
    <property type="entry name" value="DOP1"/>
</dbReference>
<dbReference type="EMBL" id="NLAX01001034">
    <property type="protein sequence ID" value="PKS06599.1"/>
    <property type="molecule type" value="Genomic_DNA"/>
</dbReference>
<dbReference type="STRING" id="41688.A0A2N3N2E4"/>
<dbReference type="GO" id="GO:0005829">
    <property type="term" value="C:cytosol"/>
    <property type="evidence" value="ECO:0007669"/>
    <property type="project" value="GOC"/>
</dbReference>
<comment type="caution">
    <text evidence="11">The sequence shown here is derived from an EMBL/GenBank/DDBJ whole genome shotgun (WGS) entry which is preliminary data.</text>
</comment>
<evidence type="ECO:0000313" key="11">
    <source>
        <dbReference type="EMBL" id="PKS06599.1"/>
    </source>
</evidence>
<keyword evidence="3" id="KW-0653">Protein transport</keyword>
<feature type="domain" description="DOP1-like C-terminal" evidence="10">
    <location>
        <begin position="1370"/>
        <end position="1842"/>
    </location>
</feature>
<sequence>MAALDGRRSVSPESSGRDSPVPRQWRNQLGADDAPAKKDKHYRKYASAVERALSLFETTLQEWADYISFLNRLLKALQSRPSSVHAIPSKSLVAKRLAQCLNPSLPSGVHQKSLEVYNRIFSVIGKDGLSQDLPLYLPGLASTLSFASLSVRSPYIDLLETHFLGLHPRSLRPAMKSIVLALLPGLEEETSEEFDRILKLMESFKSAIRPPGSEDIVGSHSTGDDFFWQCFFLASITGQTRRMGALAYLTRNLPKLGEEKGLEAKTGSELTRQLSAIVTSPEPGLLIRCFAAGLGDEQLLIQRGYLDLLVTHLPLHSDVLQSKAKPIDLQLLLRAAAGVVTRREMSLNRRLWAWLLGPEPHQGDGEGQVESPLVENHPYLTAKTSYFEEHGLQPLTQALLAMINTSQKQTPAERARPFRICLSLMDRWEIGGLVVPEVFLPIVDSVRSYKSQAVSKTDFHEVLRSASVFFDGVESGLIYGEIVRLLTEAIGPGTASGAQRVDKLNLVNFIISSFNIREEEMVTIHAPLTALAILCMLTNAKDRRASPSQHDAQSPHLYEMALNIAASLLDLVPRRAFLFGPERQAGRKSQSAALASYPDTEILKKISAFYVEEQGAVDNTPLPLRGSEVAELLLQRSCQLGCEGLAHPESSRDLSIRVRILVLLLLKVPEEYEWDTALMLSSIHKGLHKPAPLNFTAFSSMLALSTHLFTSDRISTSQLSDLVAPLVRHAWVYLSASDPKYHVETVRCLWQLQTALTPQNRDIEAAISGLMIEEDVGGTFAARPSEPGRSFSVLWSHTLQDSPSHMERRGSKTPIVEHKLMAMPRLAGLDHYDVILTQPLFLMLDALLDERTQLFMAAKAWLNTMVGIDRLFLVFVSKFIDLPFLQMQRLTADDPTANFVRVTEDDDLDACLYYLRTVSNVLRWAPENVWSVLDTTTVPDESGRPEASRITGAEGEMSLQELFAQICLRCISLGAGAENAVLAVQTAQLARVALTVLHQILLNPYASNLSLPHLEETLIDRLIQSLNGPDPYIQILLLDVVYASLKLNAGPVPDQPTSPSSEKRPTVLDPNKRVPLSISTEQQPHTKPPPPSLLKCLRAGLSSPNSRAVLESWIGFLTECLSMYSDAIFQILIPLVGTLCSQIDGSFRALQSMFRQSQSSVRTESSGPESTLISLLNGLEEVLASAHARLLIEEARTQAVKTPEQQQGFFGNMVSGVFASDTPQSRSATANDRLTVHLAFQDAIRMCFTIWHWGQGDEAKLLDPSSAASFNYTSLRMRNRARRLLEHLFAAETLECLETLVEIWLRSYNESKSEATEVFKLFAALDGFRPKSTIPAIFNAIYSRINPSALEPSRTSTLTIDLQDTDLVIFLVDYTRSLDDDAMDEIWTDCITFLRDLLANPFPHRQTLPSLLEFAAILGEKVDNTNFGEQRKMRRELGDLFLRLLTALFTTRPMTFTEPSSLSEKPKSDLVARRSPAARADDVVEVLATIVPNLPKILVESDRVLSAATTISTNVVGPTIRSKAFPDTVSKSMLDLLNELSKLPNNQKTSRKDIGDAFNDAKFFLSDLELVQSDWLPLLKQWVVGDKERLPEIIGRISPPTTAGIVFGVGATSARLEADRKTQLNLRRIATLILASAEDAFVSDLTAISDKLTELLSATATSSPSSTTRAEVYMVVRALVLKTSAIHLAMLWPVINAELHAAISSVIAPDHSSASETYMNAGILQACKLLDLLICVAPDDFQLHEWLFVTDTIDAVYRSEGYQPVALVDELSEELGSVSLNSGLYTESAAQMAMSSAYRRPLLGPGGISDDVSLERKDELVAKVLRPFFGQLSIFAFESTYGMGVLDRERCVKGLLKDLFDEKTIVKAL</sequence>
<evidence type="ECO:0000256" key="1">
    <source>
        <dbReference type="ARBA" id="ARBA00004395"/>
    </source>
</evidence>
<dbReference type="GO" id="GO:0015031">
    <property type="term" value="P:protein transport"/>
    <property type="evidence" value="ECO:0007669"/>
    <property type="project" value="UniProtKB-KW"/>
</dbReference>
<dbReference type="GO" id="GO:0005768">
    <property type="term" value="C:endosome"/>
    <property type="evidence" value="ECO:0007669"/>
    <property type="project" value="TreeGrafter"/>
</dbReference>
<keyword evidence="2" id="KW-0813">Transport</keyword>
<evidence type="ECO:0000256" key="3">
    <source>
        <dbReference type="ARBA" id="ARBA00022927"/>
    </source>
</evidence>
<feature type="domain" description="DOP1 N-terminal" evidence="8">
    <location>
        <begin position="39"/>
        <end position="359"/>
    </location>
</feature>
<evidence type="ECO:0000259" key="9">
    <source>
        <dbReference type="Pfam" id="PF24597"/>
    </source>
</evidence>
<feature type="compositionally biased region" description="Basic and acidic residues" evidence="7">
    <location>
        <begin position="1"/>
        <end position="10"/>
    </location>
</feature>
<evidence type="ECO:0000259" key="8">
    <source>
        <dbReference type="Pfam" id="PF04118"/>
    </source>
</evidence>
<reference evidence="11 12" key="1">
    <citation type="journal article" date="2017" name="G3 (Bethesda)">
        <title>First Draft Genome Sequence of the Pathogenic Fungus Lomentospora prolificans (Formerly Scedosporium prolificans).</title>
        <authorList>
            <person name="Luo R."/>
            <person name="Zimin A."/>
            <person name="Workman R."/>
            <person name="Fan Y."/>
            <person name="Pertea G."/>
            <person name="Grossman N."/>
            <person name="Wear M.P."/>
            <person name="Jia B."/>
            <person name="Miller H."/>
            <person name="Casadevall A."/>
            <person name="Timp W."/>
            <person name="Zhang S.X."/>
            <person name="Salzberg S.L."/>
        </authorList>
    </citation>
    <scope>NUCLEOTIDE SEQUENCE [LARGE SCALE GENOMIC DNA]</scope>
    <source>
        <strain evidence="11 12">JHH-5317</strain>
    </source>
</reference>
<name>A0A2N3N2E4_9PEZI</name>
<dbReference type="GO" id="GO:0005802">
    <property type="term" value="C:trans-Golgi network"/>
    <property type="evidence" value="ECO:0007669"/>
    <property type="project" value="TreeGrafter"/>
</dbReference>
<proteinExistence type="inferred from homology"/>
<protein>
    <submittedName>
        <fullName evidence="11">Uncharacterized protein</fullName>
    </submittedName>
</protein>
<feature type="compositionally biased region" description="Basic and acidic residues" evidence="7">
    <location>
        <begin position="1061"/>
        <end position="1072"/>
    </location>
</feature>
<dbReference type="InterPro" id="IPR016024">
    <property type="entry name" value="ARM-type_fold"/>
</dbReference>
<dbReference type="OrthoDB" id="297643at2759"/>
<keyword evidence="12" id="KW-1185">Reference proteome</keyword>
<keyword evidence="5" id="KW-0472">Membrane</keyword>
<evidence type="ECO:0000256" key="6">
    <source>
        <dbReference type="ARBA" id="ARBA00046326"/>
    </source>
</evidence>
<dbReference type="VEuPathDB" id="FungiDB:jhhlp_007347"/>
<dbReference type="SUPFAM" id="SSF48371">
    <property type="entry name" value="ARM repeat"/>
    <property type="match status" value="2"/>
</dbReference>
<dbReference type="InterPro" id="IPR056458">
    <property type="entry name" value="TPR_DOP1_M"/>
</dbReference>
<evidence type="ECO:0000256" key="2">
    <source>
        <dbReference type="ARBA" id="ARBA00022448"/>
    </source>
</evidence>
<evidence type="ECO:0000313" key="12">
    <source>
        <dbReference type="Proteomes" id="UP000233524"/>
    </source>
</evidence>
<dbReference type="Proteomes" id="UP000233524">
    <property type="component" value="Unassembled WGS sequence"/>
</dbReference>
<evidence type="ECO:0000259" key="10">
    <source>
        <dbReference type="Pfam" id="PF24598"/>
    </source>
</evidence>
<keyword evidence="4" id="KW-0333">Golgi apparatus</keyword>
<evidence type="ECO:0000256" key="4">
    <source>
        <dbReference type="ARBA" id="ARBA00023034"/>
    </source>
</evidence>